<evidence type="ECO:0000256" key="1">
    <source>
        <dbReference type="SAM" id="Phobius"/>
    </source>
</evidence>
<gene>
    <name evidence="2" type="ORF">ODALV1_LOCUS17966</name>
</gene>
<accession>A0ABP1R581</accession>
<keyword evidence="1" id="KW-1133">Transmembrane helix</keyword>
<name>A0ABP1R581_9HEXA</name>
<protein>
    <submittedName>
        <fullName evidence="2">Uncharacterized protein</fullName>
    </submittedName>
</protein>
<feature type="transmembrane region" description="Helical" evidence="1">
    <location>
        <begin position="6"/>
        <end position="24"/>
    </location>
</feature>
<dbReference type="Proteomes" id="UP001642540">
    <property type="component" value="Unassembled WGS sequence"/>
</dbReference>
<organism evidence="2 3">
    <name type="scientific">Orchesella dallaii</name>
    <dbReference type="NCBI Taxonomy" id="48710"/>
    <lineage>
        <taxon>Eukaryota</taxon>
        <taxon>Metazoa</taxon>
        <taxon>Ecdysozoa</taxon>
        <taxon>Arthropoda</taxon>
        <taxon>Hexapoda</taxon>
        <taxon>Collembola</taxon>
        <taxon>Entomobryomorpha</taxon>
        <taxon>Entomobryoidea</taxon>
        <taxon>Orchesellidae</taxon>
        <taxon>Orchesellinae</taxon>
        <taxon>Orchesella</taxon>
    </lineage>
</organism>
<evidence type="ECO:0000313" key="2">
    <source>
        <dbReference type="EMBL" id="CAL8118064.1"/>
    </source>
</evidence>
<comment type="caution">
    <text evidence="2">The sequence shown here is derived from an EMBL/GenBank/DDBJ whole genome shotgun (WGS) entry which is preliminary data.</text>
</comment>
<keyword evidence="3" id="KW-1185">Reference proteome</keyword>
<dbReference type="EMBL" id="CAXLJM020000057">
    <property type="protein sequence ID" value="CAL8118064.1"/>
    <property type="molecule type" value="Genomic_DNA"/>
</dbReference>
<sequence>MAGKLISVAVVIAIAIMIFSMNIIESEAEKPFKAAGCPKNEANCNLLCKQKLGSTEGMGVCTGEDSFCECFKGHGRIIQSSVKM</sequence>
<proteinExistence type="predicted"/>
<evidence type="ECO:0000313" key="3">
    <source>
        <dbReference type="Proteomes" id="UP001642540"/>
    </source>
</evidence>
<keyword evidence="1" id="KW-0812">Transmembrane</keyword>
<keyword evidence="1" id="KW-0472">Membrane</keyword>
<reference evidence="2 3" key="1">
    <citation type="submission" date="2024-08" db="EMBL/GenBank/DDBJ databases">
        <authorList>
            <person name="Cucini C."/>
            <person name="Frati F."/>
        </authorList>
    </citation>
    <scope>NUCLEOTIDE SEQUENCE [LARGE SCALE GENOMIC DNA]</scope>
</reference>